<evidence type="ECO:0000313" key="3">
    <source>
        <dbReference type="Proteomes" id="UP000034854"/>
    </source>
</evidence>
<gene>
    <name evidence="2" type="ORF">UU34_C0001G0154</name>
</gene>
<dbReference type="Proteomes" id="UP000034854">
    <property type="component" value="Unassembled WGS sequence"/>
</dbReference>
<sequence length="368" mass="42554">MNRLKVHYLFRRPVSQDLKKADQGKIPHDYFFAYTRLSKKFSVTMTEKVFSNKIVSIIDQLIIKATYPIMNIGFSFFSVAYQLPEIRKADVLFATTDSFGIPLLLLKQLKIINKPIIINTGGFFDGYKESKSQIYRKMCRKLFGNVSIVVSGVKNECKLMSRDLHLPKSKLAQINYGVDTSYFKPKFDSEIKQDFILTVGADFKRDWKTFKKIAENLPKIKFVIIASPDQLKIKMPDNVKILYNLPIGEVRAYIRKSLLIVILSKQNYRFAGSSTILRAMSCAKTVIFTDSYGVLEQPFVNNKNAILVPPHNYKKIVSEIKRLIKNKKEISKIGDNARKYVLKNNNYKHYTSRLEKVFRNSLLNEKND</sequence>
<dbReference type="PANTHER" id="PTHR12526:SF630">
    <property type="entry name" value="GLYCOSYLTRANSFERASE"/>
    <property type="match status" value="1"/>
</dbReference>
<name>A0A0G0XKH5_9BACT</name>
<evidence type="ECO:0000259" key="1">
    <source>
        <dbReference type="Pfam" id="PF00534"/>
    </source>
</evidence>
<accession>A0A0G0XKH5</accession>
<dbReference type="AlphaFoldDB" id="A0A0G0XKH5"/>
<evidence type="ECO:0000313" key="2">
    <source>
        <dbReference type="EMBL" id="KKR88157.1"/>
    </source>
</evidence>
<dbReference type="SUPFAM" id="SSF53756">
    <property type="entry name" value="UDP-Glycosyltransferase/glycogen phosphorylase"/>
    <property type="match status" value="1"/>
</dbReference>
<reference evidence="2 3" key="1">
    <citation type="journal article" date="2015" name="Nature">
        <title>rRNA introns, odd ribosomes, and small enigmatic genomes across a large radiation of phyla.</title>
        <authorList>
            <person name="Brown C.T."/>
            <person name="Hug L.A."/>
            <person name="Thomas B.C."/>
            <person name="Sharon I."/>
            <person name="Castelle C.J."/>
            <person name="Singh A."/>
            <person name="Wilkins M.J."/>
            <person name="Williams K.H."/>
            <person name="Banfield J.F."/>
        </authorList>
    </citation>
    <scope>NUCLEOTIDE SEQUENCE [LARGE SCALE GENOMIC DNA]</scope>
</reference>
<dbReference type="InterPro" id="IPR001296">
    <property type="entry name" value="Glyco_trans_1"/>
</dbReference>
<proteinExistence type="predicted"/>
<dbReference type="PANTHER" id="PTHR12526">
    <property type="entry name" value="GLYCOSYLTRANSFERASE"/>
    <property type="match status" value="1"/>
</dbReference>
<comment type="caution">
    <text evidence="2">The sequence shown here is derived from an EMBL/GenBank/DDBJ whole genome shotgun (WGS) entry which is preliminary data.</text>
</comment>
<organism evidence="2 3">
    <name type="scientific">Candidatus Curtissbacteria bacterium GW2011_GWA1_41_11</name>
    <dbReference type="NCBI Taxonomy" id="1618409"/>
    <lineage>
        <taxon>Bacteria</taxon>
        <taxon>Candidatus Curtissiibacteriota</taxon>
    </lineage>
</organism>
<feature type="domain" description="Glycosyl transferase family 1" evidence="1">
    <location>
        <begin position="208"/>
        <end position="339"/>
    </location>
</feature>
<dbReference type="Gene3D" id="3.40.50.2000">
    <property type="entry name" value="Glycogen Phosphorylase B"/>
    <property type="match status" value="2"/>
</dbReference>
<dbReference type="CDD" id="cd03801">
    <property type="entry name" value="GT4_PimA-like"/>
    <property type="match status" value="1"/>
</dbReference>
<dbReference type="Pfam" id="PF00534">
    <property type="entry name" value="Glycos_transf_1"/>
    <property type="match status" value="1"/>
</dbReference>
<protein>
    <recommendedName>
        <fullName evidence="1">Glycosyl transferase family 1 domain-containing protein</fullName>
    </recommendedName>
</protein>
<dbReference type="EMBL" id="LCAG01000001">
    <property type="protein sequence ID" value="KKR88157.1"/>
    <property type="molecule type" value="Genomic_DNA"/>
</dbReference>
<dbReference type="GO" id="GO:0016757">
    <property type="term" value="F:glycosyltransferase activity"/>
    <property type="evidence" value="ECO:0007669"/>
    <property type="project" value="InterPro"/>
</dbReference>